<evidence type="ECO:0000313" key="3">
    <source>
        <dbReference type="Proteomes" id="UP000623461"/>
    </source>
</evidence>
<evidence type="ECO:0000313" key="2">
    <source>
        <dbReference type="EMBL" id="GGN00316.1"/>
    </source>
</evidence>
<keyword evidence="3" id="KW-1185">Reference proteome</keyword>
<dbReference type="Proteomes" id="UP000623461">
    <property type="component" value="Unassembled WGS sequence"/>
</dbReference>
<feature type="region of interest" description="Disordered" evidence="1">
    <location>
        <begin position="210"/>
        <end position="235"/>
    </location>
</feature>
<reference evidence="3" key="1">
    <citation type="journal article" date="2019" name="Int. J. Syst. Evol. Microbiol.">
        <title>The Global Catalogue of Microorganisms (GCM) 10K type strain sequencing project: providing services to taxonomists for standard genome sequencing and annotation.</title>
        <authorList>
            <consortium name="The Broad Institute Genomics Platform"/>
            <consortium name="The Broad Institute Genome Sequencing Center for Infectious Disease"/>
            <person name="Wu L."/>
            <person name="Ma J."/>
        </authorList>
    </citation>
    <scope>NUCLEOTIDE SEQUENCE [LARGE SCALE GENOMIC DNA]</scope>
    <source>
        <strain evidence="3">JCM 1365</strain>
    </source>
</reference>
<protein>
    <submittedName>
        <fullName evidence="2">Uncharacterized protein</fullName>
    </submittedName>
</protein>
<dbReference type="RefSeq" id="WP_188960150.1">
    <property type="nucleotide sequence ID" value="NZ_BMNZ01000005.1"/>
</dbReference>
<evidence type="ECO:0000256" key="1">
    <source>
        <dbReference type="SAM" id="MobiDB-lite"/>
    </source>
</evidence>
<proteinExistence type="predicted"/>
<comment type="caution">
    <text evidence="2">The sequence shown here is derived from an EMBL/GenBank/DDBJ whole genome shotgun (WGS) entry which is preliminary data.</text>
</comment>
<dbReference type="EMBL" id="BMNZ01000005">
    <property type="protein sequence ID" value="GGN00316.1"/>
    <property type="molecule type" value="Genomic_DNA"/>
</dbReference>
<accession>A0ABQ2I4H7</accession>
<sequence>MSAPSGPARNRVDPFGDVVAAPGLGAWMGNRGRLHDGAGSRDVRRHHVGRAWITCALNFRGRRVRQWDPGHYTPLFFLDEATALAAGHRPCAECRRADYTRFRDLVAAAHRTTHLPATGLDRLLHEERWDTRRRTRRLHAYAWGDLPDATFVLLASGPAVVRGDDLLAWQPDNTYAASALERPRAGTASVITPPSSVEALRAGYPVQVGPFSPVGQTGAGPGGAQASPSSSREKA</sequence>
<feature type="compositionally biased region" description="Low complexity" evidence="1">
    <location>
        <begin position="224"/>
        <end position="235"/>
    </location>
</feature>
<name>A0ABQ2I4H7_9MICO</name>
<gene>
    <name evidence="2" type="ORF">GCM10009721_29310</name>
</gene>
<organism evidence="2 3">
    <name type="scientific">Terrabacter tumescens</name>
    <dbReference type="NCBI Taxonomy" id="60443"/>
    <lineage>
        <taxon>Bacteria</taxon>
        <taxon>Bacillati</taxon>
        <taxon>Actinomycetota</taxon>
        <taxon>Actinomycetes</taxon>
        <taxon>Micrococcales</taxon>
        <taxon>Intrasporangiaceae</taxon>
        <taxon>Terrabacter</taxon>
    </lineage>
</organism>